<evidence type="ECO:0000256" key="3">
    <source>
        <dbReference type="ARBA" id="ARBA00022664"/>
    </source>
</evidence>
<comment type="subcellular location">
    <subcellularLocation>
        <location evidence="1 9">Nucleus</location>
    </subcellularLocation>
</comment>
<evidence type="ECO:0000313" key="11">
    <source>
        <dbReference type="EMBL" id="CAE0459260.1"/>
    </source>
</evidence>
<dbReference type="InterPro" id="IPR001163">
    <property type="entry name" value="Sm_dom_euk/arc"/>
</dbReference>
<comment type="similarity">
    <text evidence="2 9">Belongs to the snRNP Sm proteins family.</text>
</comment>
<dbReference type="InterPro" id="IPR010920">
    <property type="entry name" value="LSM_dom_sf"/>
</dbReference>
<protein>
    <recommendedName>
        <fullName evidence="9">U6 snRNA-associated Sm-like protein LSm8</fullName>
    </recommendedName>
</protein>
<comment type="subunit">
    <text evidence="9">LSm subunits form a heteromer with a doughnut shape.</text>
</comment>
<comment type="function">
    <text evidence="9">Plays role in pre-mRNA splicing as component of the U4/U6-U5 tri-snRNP complex that is involved in spliceosome assembly, and as component of the precatalytic spliceosome (spliceosome B complex). The heptameric LSM2-8 complex binds specifically to the 3'-terminal U-tract of U6 snRNA.</text>
</comment>
<dbReference type="GO" id="GO:0005688">
    <property type="term" value="C:U6 snRNP"/>
    <property type="evidence" value="ECO:0007669"/>
    <property type="project" value="UniProtKB-UniRule"/>
</dbReference>
<keyword evidence="5 9" id="KW-0694">RNA-binding</keyword>
<dbReference type="PANTHER" id="PTHR15588">
    <property type="entry name" value="LSM1"/>
    <property type="match status" value="1"/>
</dbReference>
<keyword evidence="6 9" id="KW-0508">mRNA splicing</keyword>
<keyword evidence="8 9" id="KW-0687">Ribonucleoprotein</keyword>
<name>A0A7S3PYD1_9STRA</name>
<dbReference type="SMART" id="SM00651">
    <property type="entry name" value="Sm"/>
    <property type="match status" value="1"/>
</dbReference>
<feature type="domain" description="Sm" evidence="10">
    <location>
        <begin position="1"/>
        <end position="87"/>
    </location>
</feature>
<organism evidence="11">
    <name type="scientific">Chaetoceros debilis</name>
    <dbReference type="NCBI Taxonomy" id="122233"/>
    <lineage>
        <taxon>Eukaryota</taxon>
        <taxon>Sar</taxon>
        <taxon>Stramenopiles</taxon>
        <taxon>Ochrophyta</taxon>
        <taxon>Bacillariophyta</taxon>
        <taxon>Coscinodiscophyceae</taxon>
        <taxon>Chaetocerotophycidae</taxon>
        <taxon>Chaetocerotales</taxon>
        <taxon>Chaetocerotaceae</taxon>
        <taxon>Chaetoceros</taxon>
    </lineage>
</organism>
<evidence type="ECO:0000256" key="7">
    <source>
        <dbReference type="ARBA" id="ARBA00023242"/>
    </source>
</evidence>
<dbReference type="InterPro" id="IPR047575">
    <property type="entry name" value="Sm"/>
</dbReference>
<evidence type="ECO:0000256" key="6">
    <source>
        <dbReference type="ARBA" id="ARBA00023187"/>
    </source>
</evidence>
<accession>A0A7S3PYD1</accession>
<dbReference type="SUPFAM" id="SSF50182">
    <property type="entry name" value="Sm-like ribonucleoproteins"/>
    <property type="match status" value="1"/>
</dbReference>
<dbReference type="GO" id="GO:0000398">
    <property type="term" value="P:mRNA splicing, via spliceosome"/>
    <property type="evidence" value="ECO:0007669"/>
    <property type="project" value="UniProtKB-UniRule"/>
</dbReference>
<gene>
    <name evidence="9" type="primary">LSM8</name>
    <name evidence="11" type="ORF">CDEB00056_LOCUS4101</name>
</gene>
<evidence type="ECO:0000259" key="10">
    <source>
        <dbReference type="PROSITE" id="PS52002"/>
    </source>
</evidence>
<evidence type="ECO:0000256" key="1">
    <source>
        <dbReference type="ARBA" id="ARBA00004123"/>
    </source>
</evidence>
<dbReference type="InterPro" id="IPR034103">
    <property type="entry name" value="Lsm8"/>
</dbReference>
<dbReference type="Gene3D" id="2.30.30.100">
    <property type="match status" value="1"/>
</dbReference>
<dbReference type="GO" id="GO:0071011">
    <property type="term" value="C:precatalytic spliceosome"/>
    <property type="evidence" value="ECO:0007669"/>
    <property type="project" value="TreeGrafter"/>
</dbReference>
<reference evidence="11" key="1">
    <citation type="submission" date="2021-01" db="EMBL/GenBank/DDBJ databases">
        <authorList>
            <person name="Corre E."/>
            <person name="Pelletier E."/>
            <person name="Niang G."/>
            <person name="Scheremetjew M."/>
            <person name="Finn R."/>
            <person name="Kale V."/>
            <person name="Holt S."/>
            <person name="Cochrane G."/>
            <person name="Meng A."/>
            <person name="Brown T."/>
            <person name="Cohen L."/>
        </authorList>
    </citation>
    <scope>NUCLEOTIDE SEQUENCE</scope>
    <source>
        <strain evidence="11">MM31A-1</strain>
    </source>
</reference>
<evidence type="ECO:0000256" key="4">
    <source>
        <dbReference type="ARBA" id="ARBA00022728"/>
    </source>
</evidence>
<evidence type="ECO:0000256" key="9">
    <source>
        <dbReference type="RuleBase" id="RU365048"/>
    </source>
</evidence>
<keyword evidence="4 9" id="KW-0747">Spliceosome</keyword>
<dbReference type="GO" id="GO:0046540">
    <property type="term" value="C:U4/U6 x U5 tri-snRNP complex"/>
    <property type="evidence" value="ECO:0007669"/>
    <property type="project" value="UniProtKB-UniRule"/>
</dbReference>
<dbReference type="CDD" id="cd01727">
    <property type="entry name" value="LSm8"/>
    <property type="match status" value="1"/>
</dbReference>
<evidence type="ECO:0000256" key="2">
    <source>
        <dbReference type="ARBA" id="ARBA00006850"/>
    </source>
</evidence>
<dbReference type="Pfam" id="PF01423">
    <property type="entry name" value="LSM"/>
    <property type="match status" value="1"/>
</dbReference>
<dbReference type="PROSITE" id="PS52002">
    <property type="entry name" value="SM"/>
    <property type="match status" value="1"/>
</dbReference>
<keyword evidence="3 9" id="KW-0507">mRNA processing</keyword>
<evidence type="ECO:0000256" key="5">
    <source>
        <dbReference type="ARBA" id="ARBA00022884"/>
    </source>
</evidence>
<dbReference type="GO" id="GO:0003729">
    <property type="term" value="F:mRNA binding"/>
    <property type="evidence" value="ECO:0007669"/>
    <property type="project" value="TreeGrafter"/>
</dbReference>
<dbReference type="AlphaFoldDB" id="A0A7S3PYD1"/>
<evidence type="ECO:0000256" key="8">
    <source>
        <dbReference type="ARBA" id="ARBA00023274"/>
    </source>
</evidence>
<keyword evidence="7 9" id="KW-0539">Nucleus</keyword>
<proteinExistence type="inferred from homology"/>
<dbReference type="InterPro" id="IPR044642">
    <property type="entry name" value="PTHR15588"/>
</dbReference>
<dbReference type="EMBL" id="HBIO01005736">
    <property type="protein sequence ID" value="CAE0459260.1"/>
    <property type="molecule type" value="Transcribed_RNA"/>
</dbReference>
<sequence length="114" mass="12582">MSGALLEWKDKDVCVITCDGRFIQGKLVGYDQLQNLILKDAQERTYQLPLPPPDSEGEQENILEIVPLGLYIIRGDNVAIISDVKDGIFKSQASDGYADFANAEDIKAVVQARV</sequence>
<dbReference type="PANTHER" id="PTHR15588:SF9">
    <property type="entry name" value="U6 SNRNA-ASSOCIATED SM-LIKE PROTEIN LSM8"/>
    <property type="match status" value="1"/>
</dbReference>